<dbReference type="EMBL" id="MGDD01000100">
    <property type="protein sequence ID" value="OGL47055.1"/>
    <property type="molecule type" value="Genomic_DNA"/>
</dbReference>
<dbReference type="Proteomes" id="UP000179266">
    <property type="component" value="Unassembled WGS sequence"/>
</dbReference>
<sequence length="180" mass="19848">MLESDARSKKIAVVAHCLLNQNAKVQGLAVYQGVFEPIASILFRKGIGIIQMPCPELKILGPARPLGTDTVDQYDTDEFRAKCIDLTSEILLEISAYHNSGYRIMCILGVDGSPSCSVVQVPKLTKSGQRILESGKGIFMQILNDELEKKGFVFPMIGVPENRKSLYFDDALTKIISILE</sequence>
<dbReference type="NCBIfam" id="NF045597">
    <property type="entry name" value="TudS_rel_CD3072"/>
    <property type="match status" value="1"/>
</dbReference>
<name>A0A1F7RZQ5_9BACT</name>
<proteinExistence type="predicted"/>
<protein>
    <submittedName>
        <fullName evidence="1">Uncharacterized protein</fullName>
    </submittedName>
</protein>
<reference evidence="1 2" key="1">
    <citation type="journal article" date="2016" name="Nat. Commun.">
        <title>Thousands of microbial genomes shed light on interconnected biogeochemical processes in an aquifer system.</title>
        <authorList>
            <person name="Anantharaman K."/>
            <person name="Brown C.T."/>
            <person name="Hug L.A."/>
            <person name="Sharon I."/>
            <person name="Castelle C.J."/>
            <person name="Probst A.J."/>
            <person name="Thomas B.C."/>
            <person name="Singh A."/>
            <person name="Wilkins M.J."/>
            <person name="Karaoz U."/>
            <person name="Brodie E.L."/>
            <person name="Williams K.H."/>
            <person name="Hubbard S.S."/>
            <person name="Banfield J.F."/>
        </authorList>
    </citation>
    <scope>NUCLEOTIDE SEQUENCE [LARGE SCALE GENOMIC DNA]</scope>
</reference>
<evidence type="ECO:0000313" key="1">
    <source>
        <dbReference type="EMBL" id="OGL47055.1"/>
    </source>
</evidence>
<dbReference type="InterPro" id="IPR054648">
    <property type="entry name" value="TudS-rel"/>
</dbReference>
<organism evidence="1 2">
    <name type="scientific">Candidatus Schekmanbacteria bacterium RBG_13_48_7</name>
    <dbReference type="NCBI Taxonomy" id="1817878"/>
    <lineage>
        <taxon>Bacteria</taxon>
        <taxon>Candidatus Schekmaniibacteriota</taxon>
    </lineage>
</organism>
<gene>
    <name evidence="1" type="ORF">A2161_20080</name>
</gene>
<dbReference type="AlphaFoldDB" id="A0A1F7RZQ5"/>
<comment type="caution">
    <text evidence="1">The sequence shown here is derived from an EMBL/GenBank/DDBJ whole genome shotgun (WGS) entry which is preliminary data.</text>
</comment>
<accession>A0A1F7RZQ5</accession>
<evidence type="ECO:0000313" key="2">
    <source>
        <dbReference type="Proteomes" id="UP000179266"/>
    </source>
</evidence>